<evidence type="ECO:0000313" key="5">
    <source>
        <dbReference type="Proteomes" id="UP000660021"/>
    </source>
</evidence>
<gene>
    <name evidence="4" type="ORF">H8S34_05405</name>
</gene>
<dbReference type="Pfam" id="PF00395">
    <property type="entry name" value="SLH"/>
    <property type="match status" value="3"/>
</dbReference>
<reference evidence="4 5" key="1">
    <citation type="submission" date="2020-08" db="EMBL/GenBank/DDBJ databases">
        <title>Genome public.</title>
        <authorList>
            <person name="Liu C."/>
            <person name="Sun Q."/>
        </authorList>
    </citation>
    <scope>NUCLEOTIDE SEQUENCE [LARGE SCALE GENOMIC DNA]</scope>
    <source>
        <strain evidence="4 5">New-38</strain>
    </source>
</reference>
<feature type="domain" description="SLH" evidence="3">
    <location>
        <begin position="85"/>
        <end position="148"/>
    </location>
</feature>
<dbReference type="Pfam" id="PF20585">
    <property type="entry name" value="Pectate_lyase_5"/>
    <property type="match status" value="1"/>
</dbReference>
<feature type="domain" description="SLH" evidence="3">
    <location>
        <begin position="149"/>
        <end position="211"/>
    </location>
</feature>
<dbReference type="EMBL" id="JACOPR010000003">
    <property type="protein sequence ID" value="MBC5730272.1"/>
    <property type="molecule type" value="Genomic_DNA"/>
</dbReference>
<evidence type="ECO:0000256" key="1">
    <source>
        <dbReference type="ARBA" id="ARBA00022737"/>
    </source>
</evidence>
<dbReference type="Proteomes" id="UP000660021">
    <property type="component" value="Unassembled WGS sequence"/>
</dbReference>
<dbReference type="InterPro" id="IPR011050">
    <property type="entry name" value="Pectin_lyase_fold/virulence"/>
</dbReference>
<comment type="caution">
    <text evidence="4">The sequence shown here is derived from an EMBL/GenBank/DDBJ whole genome shotgun (WGS) entry which is preliminary data.</text>
</comment>
<sequence length="1303" mass="136267">MKQLARRSLGIFVAGMMLLTTLPRAFALESDIRGHWAEEALQSFADNGYLAGDGRGHYMPNAMMTRAQFATVMNRLVGLTEESAAIANYTDVSTSDWYYRELAKALAAGFVSGTSATTMSPDAPISRQQAFTMLSRYLKLNTSDTSALNAFADQDTIADYARGPMAAMVDAGYVQGSDDRRLLPEKQLTRAEGVTVLYRAKSSLQAGSRSSANGLKDGVYTGTGAGYGGTVKVQMTVSGGNITELEILSHSDTGGYMNRAKKLLDTVVKKQSADGVDTISGATLSSKGLLTAVNACISQAQGGKDTSKTGATGGGGHGGINTDRPAGTEISKVTTGTYIGSARGYSGTTTVQVAVDSNGIITKIDVMSHGDTSSYFNRAKRIVDSVISKQSTKVDAVSGATYSSYGILSAIENALKGATGSQDHAQTYSVVSWKEFTQALAQAKDGDTIRLAKDITDAGQVDAVSAATATINKAVTIDGNGKSISAYKGGKVTKNTTDKSGAIISTSEVEATFCFDVTTATGIQLKNLTIDGASFGTKLGGAMYVETGAGVTLSGVTFKNCAAGNTSAGNGGAAIYAEPHKGASPTITAVNCKFENNAVNRGATGRGGAIYGYNANVTLQGCTFSGNKAAYGGAVAAAGTTKLTVTGCTFASSNDGVYGGDDIYIFDGYTFYKKTMATDSAVSSNFSGNTHSADGNDFAGYRVICGRVLGEISDTTSSSGNTITKTCAGSGALFLGGHDVTFANTDYDRMGKTAPAEKTAEYKYVLMNIPYDAFYAAELSGNQVKVDAVSSATKNKTRNGGMMSGGSYHVNADGTDITGITFPVMMAKEVDLSNYKKVTDSDSVSITVISRGQSSAVSYTGKDALFESPSYSYYELSEIPAFYKVMTVGVDGTLSFGKIQGMATDLIPEAVGTLSTNSRYGDYQLNLMNTGLDEKKPVIYGVVLRTKEGADYGLRHLENIWRYTQLAFCTGFKTEVHGCVTSADHYKSIMGKTITGVTYFTDQGQFDLTLSESLYVPVKFANTFEVAGAVANSGTTTVTMSGFPDDFTAEYTVATAAGDLLEGFSCDGSTLTWSGIAPKPGNYTLTAADRNKVYASVATSFTLASDSAVAEYDSQTQKLKAASDVSEEALSNYLRNITSVSVDGTAYGARGRGAVPIIDGKTGLIDVSAKPFQIKPQSTDSGYAVTVTATGYPELSFSMTIPDKIYAAASLTGGKLILTLKDAHDSAVELSKLENPKLTLSSGAGKNTVKLLENLGLTDLNVEIPDAVVGTEYTGIITSDNHPAIVFQATAEVADTMRTEATS</sequence>
<dbReference type="InterPro" id="IPR012334">
    <property type="entry name" value="Pectin_lyas_fold"/>
</dbReference>
<dbReference type="InterPro" id="IPR046776">
    <property type="entry name" value="Pectate_lyase_5"/>
</dbReference>
<dbReference type="PROSITE" id="PS51272">
    <property type="entry name" value="SLH"/>
    <property type="match status" value="3"/>
</dbReference>
<name>A0ABR7HS08_9FIRM</name>
<keyword evidence="5" id="KW-1185">Reference proteome</keyword>
<feature type="domain" description="SLH" evidence="3">
    <location>
        <begin position="24"/>
        <end position="84"/>
    </location>
</feature>
<dbReference type="Pfam" id="PF04205">
    <property type="entry name" value="FMN_bind"/>
    <property type="match status" value="2"/>
</dbReference>
<accession>A0ABR7HS08</accession>
<evidence type="ECO:0000313" key="4">
    <source>
        <dbReference type="EMBL" id="MBC5730272.1"/>
    </source>
</evidence>
<feature type="region of interest" description="Disordered" evidence="2">
    <location>
        <begin position="301"/>
        <end position="328"/>
    </location>
</feature>
<proteinExistence type="predicted"/>
<dbReference type="SMART" id="SM00900">
    <property type="entry name" value="FMN_bind"/>
    <property type="match status" value="2"/>
</dbReference>
<dbReference type="SMART" id="SM00710">
    <property type="entry name" value="PbH1"/>
    <property type="match status" value="4"/>
</dbReference>
<dbReference type="InterPro" id="IPR006626">
    <property type="entry name" value="PbH1"/>
</dbReference>
<dbReference type="RefSeq" id="WP_186963266.1">
    <property type="nucleotide sequence ID" value="NZ_JACOPR010000003.1"/>
</dbReference>
<evidence type="ECO:0000256" key="2">
    <source>
        <dbReference type="SAM" id="MobiDB-lite"/>
    </source>
</evidence>
<evidence type="ECO:0000259" key="3">
    <source>
        <dbReference type="PROSITE" id="PS51272"/>
    </source>
</evidence>
<dbReference type="InterPro" id="IPR007329">
    <property type="entry name" value="FMN-bd"/>
</dbReference>
<dbReference type="SUPFAM" id="SSF51126">
    <property type="entry name" value="Pectin lyase-like"/>
    <property type="match status" value="1"/>
</dbReference>
<protein>
    <submittedName>
        <fullName evidence="4">FMN-binding protein</fullName>
    </submittedName>
</protein>
<keyword evidence="1" id="KW-0677">Repeat</keyword>
<dbReference type="Gene3D" id="2.160.20.10">
    <property type="entry name" value="Single-stranded right-handed beta-helix, Pectin lyase-like"/>
    <property type="match status" value="1"/>
</dbReference>
<dbReference type="Gene3D" id="3.90.1010.20">
    <property type="match status" value="1"/>
</dbReference>
<organism evidence="4 5">
    <name type="scientific">Pseudoflavonifractor hominis</name>
    <dbReference type="NCBI Taxonomy" id="2763059"/>
    <lineage>
        <taxon>Bacteria</taxon>
        <taxon>Bacillati</taxon>
        <taxon>Bacillota</taxon>
        <taxon>Clostridia</taxon>
        <taxon>Eubacteriales</taxon>
        <taxon>Oscillospiraceae</taxon>
        <taxon>Pseudoflavonifractor</taxon>
    </lineage>
</organism>
<dbReference type="InterPro" id="IPR001119">
    <property type="entry name" value="SLH_dom"/>
</dbReference>